<keyword evidence="4" id="KW-0067">ATP-binding</keyword>
<dbReference type="Pfam" id="PF17776">
    <property type="entry name" value="NLRC4_HD2"/>
    <property type="match status" value="1"/>
</dbReference>
<dbReference type="Gene3D" id="3.80.10.10">
    <property type="entry name" value="Ribonuclease Inhibitor"/>
    <property type="match status" value="2"/>
</dbReference>
<accession>A0AAV9S095</accession>
<dbReference type="InterPro" id="IPR041267">
    <property type="entry name" value="NLRP_HD2"/>
</dbReference>
<evidence type="ECO:0000313" key="8">
    <source>
        <dbReference type="Proteomes" id="UP001311232"/>
    </source>
</evidence>
<protein>
    <recommendedName>
        <fullName evidence="6">NACHT domain-containing protein</fullName>
    </recommendedName>
</protein>
<organism evidence="7 8">
    <name type="scientific">Crenichthys baileyi</name>
    <name type="common">White River springfish</name>
    <dbReference type="NCBI Taxonomy" id="28760"/>
    <lineage>
        <taxon>Eukaryota</taxon>
        <taxon>Metazoa</taxon>
        <taxon>Chordata</taxon>
        <taxon>Craniata</taxon>
        <taxon>Vertebrata</taxon>
        <taxon>Euteleostomi</taxon>
        <taxon>Actinopterygii</taxon>
        <taxon>Neopterygii</taxon>
        <taxon>Teleostei</taxon>
        <taxon>Neoteleostei</taxon>
        <taxon>Acanthomorphata</taxon>
        <taxon>Ovalentaria</taxon>
        <taxon>Atherinomorphae</taxon>
        <taxon>Cyprinodontiformes</taxon>
        <taxon>Goodeidae</taxon>
        <taxon>Crenichthys</taxon>
    </lineage>
</organism>
<feature type="compositionally biased region" description="Basic and acidic residues" evidence="5">
    <location>
        <begin position="896"/>
        <end position="907"/>
    </location>
</feature>
<dbReference type="InterPro" id="IPR027417">
    <property type="entry name" value="P-loop_NTPase"/>
</dbReference>
<dbReference type="InterPro" id="IPR032675">
    <property type="entry name" value="LRR_dom_sf"/>
</dbReference>
<keyword evidence="3" id="KW-0547">Nucleotide-binding</keyword>
<dbReference type="PROSITE" id="PS50837">
    <property type="entry name" value="NACHT"/>
    <property type="match status" value="1"/>
</dbReference>
<evidence type="ECO:0000256" key="4">
    <source>
        <dbReference type="ARBA" id="ARBA00022840"/>
    </source>
</evidence>
<evidence type="ECO:0000256" key="5">
    <source>
        <dbReference type="SAM" id="MobiDB-lite"/>
    </source>
</evidence>
<dbReference type="InterPro" id="IPR007111">
    <property type="entry name" value="NACHT_NTPase"/>
</dbReference>
<dbReference type="SUPFAM" id="SSF52047">
    <property type="entry name" value="RNI-like"/>
    <property type="match status" value="1"/>
</dbReference>
<dbReference type="InterPro" id="IPR029495">
    <property type="entry name" value="NACHT-assoc"/>
</dbReference>
<dbReference type="Pfam" id="PF14484">
    <property type="entry name" value="FISNA"/>
    <property type="match status" value="1"/>
</dbReference>
<keyword evidence="8" id="KW-1185">Reference proteome</keyword>
<dbReference type="SMART" id="SM00368">
    <property type="entry name" value="LRR_RI"/>
    <property type="match status" value="6"/>
</dbReference>
<dbReference type="InterPro" id="IPR051261">
    <property type="entry name" value="NLR"/>
</dbReference>
<dbReference type="AlphaFoldDB" id="A0AAV9S095"/>
<dbReference type="PANTHER" id="PTHR24106">
    <property type="entry name" value="NACHT, LRR AND CARD DOMAINS-CONTAINING"/>
    <property type="match status" value="1"/>
</dbReference>
<gene>
    <name evidence="7" type="ORF">CRENBAI_012762</name>
</gene>
<dbReference type="Pfam" id="PF05729">
    <property type="entry name" value="NACHT"/>
    <property type="match status" value="1"/>
</dbReference>
<evidence type="ECO:0000256" key="2">
    <source>
        <dbReference type="ARBA" id="ARBA00022737"/>
    </source>
</evidence>
<dbReference type="Gene3D" id="3.40.50.300">
    <property type="entry name" value="P-loop containing nucleotide triphosphate hydrolases"/>
    <property type="match status" value="1"/>
</dbReference>
<dbReference type="SMART" id="SM01288">
    <property type="entry name" value="FISNA"/>
    <property type="match status" value="1"/>
</dbReference>
<name>A0AAV9S095_9TELE</name>
<evidence type="ECO:0000256" key="1">
    <source>
        <dbReference type="ARBA" id="ARBA00022614"/>
    </source>
</evidence>
<evidence type="ECO:0000256" key="3">
    <source>
        <dbReference type="ARBA" id="ARBA00022741"/>
    </source>
</evidence>
<feature type="region of interest" description="Disordered" evidence="5">
    <location>
        <begin position="896"/>
        <end position="927"/>
    </location>
</feature>
<sequence>MNAGDLSPEITVCVEDVDQGEAKSVSQEVSDELSDPSVLQHQRELESIFQLLEENLKTFMKIELRKFQMILSSDYSEALEIQKEKEDLRNTEDQAQTNGSRETFLKLALQFLRRMRKDDLADCLWNRTCAAECTQKLKSNLRTRFCCVFEGLAKAGNPTLLNDIYTKLYITEGGTGEVHCEHEVRKFEAASRKQHIQEKTVGQEDIFKASSGKHKPVRAVMTKGVAGIGKTVLTQKFTLDWAEDKANQDIQFIFPFTFRELNVLKEKRFSLVELVHQFFNEIKEAEIFRFEEFQVLFIFDGLDECRLPLDFHNNEILTDVTESTSVDVLLTNLIRGKLLPSARLWITTRPAAANQIPPDCVDIVTEVRGFTDVQKEEYFRKRFIENGPNRVFSHIKKSQKPPHHCHTPGLLLVNSTFLKTCKNREGRRLPNPTKMYIHFLLVQTKVKQEFLAALSIHLTFMNSGVNLLDDKQTPQRVSKVFKSKPNLKKLHQTAIDKALQSPNGHLDLVVRILLGLSLPTNQTLLRGLQAQTASSSQTNQETAEYIKKKISENLCAEKSINLFHCLNELNDHSLVEEIQQYLRSGSLSSRKLSPAQWSALVFILLSSENDLDMFDLKKYSASEDPLLMMLPVVKASNKALVNDCNLSEKSCAALSSVFSSQSCCLREVDLSNNNLEDVGIKVLSSGMLGLQCKLESLRLADCDLSQKSSETLSLFLSSKSSRLKSLDLSYNNLQDTGLQQLSGGLKSPYCKLETISSTSSKLTELDLSNNNLRDSGVQQLSIGLGSQQCKLKTLRLSGCLVTGKGCGYLASALSSNPSHLRVLDLTYNHPGQLGKQMLSSEQKGPSWKLATLRLDNGGEHRLKPDVRKSHLNEIYTELYITEYQPQRSRMIMRSDRLNPGEQADQRKQSNMRRSSPPHLEEKNQEGQ</sequence>
<feature type="domain" description="NACHT" evidence="6">
    <location>
        <begin position="218"/>
        <end position="352"/>
    </location>
</feature>
<dbReference type="InterPro" id="IPR001611">
    <property type="entry name" value="Leu-rich_rpt"/>
</dbReference>
<evidence type="ECO:0000313" key="7">
    <source>
        <dbReference type="EMBL" id="KAK5614647.1"/>
    </source>
</evidence>
<dbReference type="Pfam" id="PF13516">
    <property type="entry name" value="LRR_6"/>
    <property type="match status" value="3"/>
</dbReference>
<feature type="compositionally biased region" description="Basic and acidic residues" evidence="5">
    <location>
        <begin position="918"/>
        <end position="927"/>
    </location>
</feature>
<dbReference type="FunFam" id="3.40.50.300:FF:001524">
    <property type="entry name" value="Si:dkey-126g1.7"/>
    <property type="match status" value="1"/>
</dbReference>
<dbReference type="GO" id="GO:0005524">
    <property type="term" value="F:ATP binding"/>
    <property type="evidence" value="ECO:0007669"/>
    <property type="project" value="UniProtKB-KW"/>
</dbReference>
<dbReference type="PROSITE" id="PS51450">
    <property type="entry name" value="LRR"/>
    <property type="match status" value="2"/>
</dbReference>
<keyword evidence="1" id="KW-0433">Leucine-rich repeat</keyword>
<proteinExistence type="predicted"/>
<comment type="caution">
    <text evidence="7">The sequence shown here is derived from an EMBL/GenBank/DDBJ whole genome shotgun (WGS) entry which is preliminary data.</text>
</comment>
<evidence type="ECO:0000259" key="6">
    <source>
        <dbReference type="PROSITE" id="PS50837"/>
    </source>
</evidence>
<dbReference type="EMBL" id="JAHHUM010001156">
    <property type="protein sequence ID" value="KAK5614647.1"/>
    <property type="molecule type" value="Genomic_DNA"/>
</dbReference>
<keyword evidence="2" id="KW-0677">Repeat</keyword>
<reference evidence="7 8" key="1">
    <citation type="submission" date="2021-06" db="EMBL/GenBank/DDBJ databases">
        <authorList>
            <person name="Palmer J.M."/>
        </authorList>
    </citation>
    <scope>NUCLEOTIDE SEQUENCE [LARGE SCALE GENOMIC DNA]</scope>
    <source>
        <strain evidence="7 8">MEX-2019</strain>
        <tissue evidence="7">Muscle</tissue>
    </source>
</reference>
<dbReference type="Proteomes" id="UP001311232">
    <property type="component" value="Unassembled WGS sequence"/>
</dbReference>